<name>A0A202E704_9EURY</name>
<sequence length="304" mass="32433">MSSAPDPGAGFQAATGIYLGALVSGLVSLGMAVGDASSGAFFSVITTVFTGGLILGALGAWARPGLAGRLGEQRWRLVLTSAPAVAIAGLAWALFAMGAGANEWYLVPLGGTVFVALVSGWVLAAMARETHLESIIDEPAVRWEWQRVGVDVATVGIGVAFLAVGIGFWTTTGGTSIMFFFVAIVFILQGVSPLFVAGDSPWASTALFYNPEAFDRGHHVIQATDVGLILKPTMKPAYKKRLPWHRVTDVTLTERELHLECRWRPDIRCDRDVIKDADEVAATLRRYLKGSGRETVKQSQSAGN</sequence>
<accession>A0A202E704</accession>
<comment type="caution">
    <text evidence="2">The sequence shown here is derived from an EMBL/GenBank/DDBJ whole genome shotgun (WGS) entry which is preliminary data.</text>
</comment>
<proteinExistence type="predicted"/>
<keyword evidence="3" id="KW-1185">Reference proteome</keyword>
<evidence type="ECO:0000313" key="2">
    <source>
        <dbReference type="EMBL" id="OVE83974.1"/>
    </source>
</evidence>
<evidence type="ECO:0000256" key="1">
    <source>
        <dbReference type="SAM" id="Phobius"/>
    </source>
</evidence>
<feature type="transmembrane region" description="Helical" evidence="1">
    <location>
        <begin position="104"/>
        <end position="127"/>
    </location>
</feature>
<dbReference type="Proteomes" id="UP000196084">
    <property type="component" value="Unassembled WGS sequence"/>
</dbReference>
<feature type="transmembrane region" description="Helical" evidence="1">
    <location>
        <begin position="176"/>
        <end position="197"/>
    </location>
</feature>
<reference evidence="2 3" key="1">
    <citation type="submission" date="2017-02" db="EMBL/GenBank/DDBJ databases">
        <title>Natronthermophilus aegyptiacus gen. nov.,sp. nov., an aerobic, extremely halophilic alkalithermophilic archaeon isolated from the athalassohaline Wadi An Natrun, Egypt.</title>
        <authorList>
            <person name="Zhao B."/>
        </authorList>
    </citation>
    <scope>NUCLEOTIDE SEQUENCE [LARGE SCALE GENOMIC DNA]</scope>
    <source>
        <strain evidence="2 3">CGMCC 1.3597</strain>
    </source>
</reference>
<protein>
    <submittedName>
        <fullName evidence="2">Uncharacterized protein</fullName>
    </submittedName>
</protein>
<evidence type="ECO:0000313" key="3">
    <source>
        <dbReference type="Proteomes" id="UP000196084"/>
    </source>
</evidence>
<keyword evidence="1" id="KW-1133">Transmembrane helix</keyword>
<gene>
    <name evidence="2" type="ORF">B2G88_16355</name>
</gene>
<feature type="transmembrane region" description="Helical" evidence="1">
    <location>
        <begin position="74"/>
        <end position="98"/>
    </location>
</feature>
<feature type="transmembrane region" description="Helical" evidence="1">
    <location>
        <begin position="148"/>
        <end position="170"/>
    </location>
</feature>
<keyword evidence="1" id="KW-0812">Transmembrane</keyword>
<dbReference type="EMBL" id="MWPH01000003">
    <property type="protein sequence ID" value="OVE83974.1"/>
    <property type="molecule type" value="Genomic_DNA"/>
</dbReference>
<organism evidence="2 3">
    <name type="scientific">Natronolimnobius baerhuensis</name>
    <dbReference type="NCBI Taxonomy" id="253108"/>
    <lineage>
        <taxon>Archaea</taxon>
        <taxon>Methanobacteriati</taxon>
        <taxon>Methanobacteriota</taxon>
        <taxon>Stenosarchaea group</taxon>
        <taxon>Halobacteria</taxon>
        <taxon>Halobacteriales</taxon>
        <taxon>Natrialbaceae</taxon>
        <taxon>Natronolimnobius</taxon>
    </lineage>
</organism>
<keyword evidence="1" id="KW-0472">Membrane</keyword>
<dbReference type="AlphaFoldDB" id="A0A202E704"/>
<feature type="transmembrane region" description="Helical" evidence="1">
    <location>
        <begin position="12"/>
        <end position="34"/>
    </location>
</feature>
<feature type="transmembrane region" description="Helical" evidence="1">
    <location>
        <begin position="40"/>
        <end position="62"/>
    </location>
</feature>